<dbReference type="Proteomes" id="UP000216225">
    <property type="component" value="Unassembled WGS sequence"/>
</dbReference>
<dbReference type="InterPro" id="IPR028082">
    <property type="entry name" value="Peripla_BP_I"/>
</dbReference>
<dbReference type="InterPro" id="IPR051010">
    <property type="entry name" value="BCAA_transport"/>
</dbReference>
<feature type="signal peptide" evidence="3">
    <location>
        <begin position="1"/>
        <end position="21"/>
    </location>
</feature>
<accession>A0A3R7EFV7</accession>
<name>A0A3R7EFV7_9BURK</name>
<dbReference type="Pfam" id="PF13458">
    <property type="entry name" value="Peripla_BP_6"/>
    <property type="match status" value="1"/>
</dbReference>
<dbReference type="InterPro" id="IPR028081">
    <property type="entry name" value="Leu-bd"/>
</dbReference>
<evidence type="ECO:0000259" key="4">
    <source>
        <dbReference type="Pfam" id="PF13458"/>
    </source>
</evidence>
<sequence length="384" mass="40836">MKTLIQLGALSIAMAAGTAMADVKIGFVATLSGSGAALGQDMVDGFTLALEERGGKLGGQTVKLFKEDDQLKPDVGVQIVQKLIEREKVDLVAGVTFSNVMMAIAKPLADADMTFVGSNAGPAPLAGKQCNKGFFFASWQNDSQAEVMGKFAVDEGYKKVYIMAPNYQSGRDQVMGFKRFYKGGVAGEVYTQLNQPDYSAELAQLQAAAPDAVYAFFPGGMGVNFIKQFKQAGLMGRIPLLTVSTVDGTTLPALKDTALGAYAGSFWGPDFQNATSKAFVAAFEKKYGRIPSQYAAQAYDSALLIDSALKKTGGNVADKKALRNALRAADYASLRGRYKFGANGFPVQDFFAFEVAKDGAGRVSLKTIATPLKAHQDAYAAECK</sequence>
<dbReference type="PANTHER" id="PTHR30483:SF6">
    <property type="entry name" value="PERIPLASMIC BINDING PROTEIN OF ABC TRANSPORTER FOR NATURAL AMINO ACIDS"/>
    <property type="match status" value="1"/>
</dbReference>
<dbReference type="EMBL" id="NKDB02000001">
    <property type="protein sequence ID" value="RKJ98768.1"/>
    <property type="molecule type" value="Genomic_DNA"/>
</dbReference>
<organism evidence="5 6">
    <name type="scientific">Alicycliphilus denitrificans</name>
    <dbReference type="NCBI Taxonomy" id="179636"/>
    <lineage>
        <taxon>Bacteria</taxon>
        <taxon>Pseudomonadati</taxon>
        <taxon>Pseudomonadota</taxon>
        <taxon>Betaproteobacteria</taxon>
        <taxon>Burkholderiales</taxon>
        <taxon>Comamonadaceae</taxon>
        <taxon>Alicycliphilus</taxon>
    </lineage>
</organism>
<dbReference type="CDD" id="cd06359">
    <property type="entry name" value="PBP1_Nba-like"/>
    <property type="match status" value="1"/>
</dbReference>
<gene>
    <name evidence="5" type="ORF">CE154_003145</name>
</gene>
<feature type="domain" description="Leucine-binding protein" evidence="4">
    <location>
        <begin position="23"/>
        <end position="359"/>
    </location>
</feature>
<dbReference type="RefSeq" id="WP_094435079.1">
    <property type="nucleotide sequence ID" value="NZ_NKDB02000001.1"/>
</dbReference>
<evidence type="ECO:0000256" key="1">
    <source>
        <dbReference type="ARBA" id="ARBA00010062"/>
    </source>
</evidence>
<dbReference type="Gene3D" id="3.40.50.2300">
    <property type="match status" value="2"/>
</dbReference>
<evidence type="ECO:0000313" key="5">
    <source>
        <dbReference type="EMBL" id="RKJ98768.1"/>
    </source>
</evidence>
<evidence type="ECO:0000313" key="6">
    <source>
        <dbReference type="Proteomes" id="UP000216225"/>
    </source>
</evidence>
<protein>
    <submittedName>
        <fullName evidence="5">ABC transporter substrate-binding protein</fullName>
    </submittedName>
</protein>
<keyword evidence="2 3" id="KW-0732">Signal</keyword>
<comment type="caution">
    <text evidence="5">The sequence shown here is derived from an EMBL/GenBank/DDBJ whole genome shotgun (WGS) entry which is preliminary data.</text>
</comment>
<dbReference type="AlphaFoldDB" id="A0A3R7EFV7"/>
<reference evidence="5 6" key="1">
    <citation type="submission" date="2018-09" db="EMBL/GenBank/DDBJ databases">
        <title>Genome comparison of Alicycliphilus sp. BQ1, a polyurethanolytic bacterium, with its closest phylogenetic relatives Alicycliphilus denitrificans BC and K601, unable to attack polyurethane.</title>
        <authorList>
            <person name="Loza-Tavera H."/>
            <person name="Lozano L."/>
            <person name="Cevallos M."/>
            <person name="Maya-Lucas O."/>
            <person name="Garcia-Mena J."/>
            <person name="Hernandez J."/>
        </authorList>
    </citation>
    <scope>NUCLEOTIDE SEQUENCE [LARGE SCALE GENOMIC DNA]</scope>
    <source>
        <strain evidence="5 6">BQ1</strain>
    </source>
</reference>
<proteinExistence type="inferred from homology"/>
<dbReference type="SUPFAM" id="SSF53822">
    <property type="entry name" value="Periplasmic binding protein-like I"/>
    <property type="match status" value="1"/>
</dbReference>
<feature type="chain" id="PRO_5018591138" evidence="3">
    <location>
        <begin position="22"/>
        <end position="384"/>
    </location>
</feature>
<evidence type="ECO:0000256" key="3">
    <source>
        <dbReference type="SAM" id="SignalP"/>
    </source>
</evidence>
<evidence type="ECO:0000256" key="2">
    <source>
        <dbReference type="ARBA" id="ARBA00022729"/>
    </source>
</evidence>
<dbReference type="PANTHER" id="PTHR30483">
    <property type="entry name" value="LEUCINE-SPECIFIC-BINDING PROTEIN"/>
    <property type="match status" value="1"/>
</dbReference>
<comment type="similarity">
    <text evidence="1">Belongs to the leucine-binding protein family.</text>
</comment>